<sequence length="44" mass="5356">MYAIYTTKVKYQVKNAYNKEFFMWCIKRWGKLGNYMSIFPKAPP</sequence>
<name>A0A1X4XUT4_9BACT</name>
<gene>
    <name evidence="1" type="ORF">DESAMIL20_843</name>
</gene>
<protein>
    <submittedName>
        <fullName evidence="1">Uncharacterized protein</fullName>
    </submittedName>
</protein>
<keyword evidence="2" id="KW-1185">Reference proteome</keyword>
<dbReference type="AlphaFoldDB" id="A0A1X4XUT4"/>
<dbReference type="Proteomes" id="UP000194141">
    <property type="component" value="Unassembled WGS sequence"/>
</dbReference>
<dbReference type="EMBL" id="MDSU01000018">
    <property type="protein sequence ID" value="OSS41290.1"/>
    <property type="molecule type" value="Genomic_DNA"/>
</dbReference>
<reference evidence="1 2" key="1">
    <citation type="journal article" date="2017" name="Front. Microbiol.">
        <title>Genome Sequence of Desulfurella amilsii Strain TR1 and Comparative Genomics of Desulfurellaceae Family.</title>
        <authorList>
            <person name="Florentino A.P."/>
            <person name="Stams A.J."/>
            <person name="Sanchez-Andrea I."/>
        </authorList>
    </citation>
    <scope>NUCLEOTIDE SEQUENCE [LARGE SCALE GENOMIC DNA]</scope>
    <source>
        <strain evidence="1 2">TR1</strain>
    </source>
</reference>
<comment type="caution">
    <text evidence="1">The sequence shown here is derived from an EMBL/GenBank/DDBJ whole genome shotgun (WGS) entry which is preliminary data.</text>
</comment>
<evidence type="ECO:0000313" key="2">
    <source>
        <dbReference type="Proteomes" id="UP000194141"/>
    </source>
</evidence>
<proteinExistence type="predicted"/>
<organism evidence="1 2">
    <name type="scientific">Desulfurella amilsii</name>
    <dbReference type="NCBI Taxonomy" id="1562698"/>
    <lineage>
        <taxon>Bacteria</taxon>
        <taxon>Pseudomonadati</taxon>
        <taxon>Campylobacterota</taxon>
        <taxon>Desulfurellia</taxon>
        <taxon>Desulfurellales</taxon>
        <taxon>Desulfurellaceae</taxon>
        <taxon>Desulfurella</taxon>
    </lineage>
</organism>
<evidence type="ECO:0000313" key="1">
    <source>
        <dbReference type="EMBL" id="OSS41290.1"/>
    </source>
</evidence>
<accession>A0A1X4XUT4</accession>